<dbReference type="SMART" id="SM00867">
    <property type="entry name" value="YceI"/>
    <property type="match status" value="1"/>
</dbReference>
<gene>
    <name evidence="3" type="ORF">FHP91_04170</name>
</gene>
<organism evidence="3 4">
    <name type="scientific">Denitromonas halophila</name>
    <dbReference type="NCBI Taxonomy" id="1629404"/>
    <lineage>
        <taxon>Bacteria</taxon>
        <taxon>Pseudomonadati</taxon>
        <taxon>Pseudomonadota</taxon>
        <taxon>Betaproteobacteria</taxon>
        <taxon>Rhodocyclales</taxon>
        <taxon>Zoogloeaceae</taxon>
        <taxon>Denitromonas</taxon>
    </lineage>
</organism>
<proteinExistence type="predicted"/>
<keyword evidence="1" id="KW-0732">Signal</keyword>
<dbReference type="InterPro" id="IPR007372">
    <property type="entry name" value="Lipid/polyisoprenoid-bd_YceI"/>
</dbReference>
<dbReference type="SUPFAM" id="SSF101874">
    <property type="entry name" value="YceI-like"/>
    <property type="match status" value="1"/>
</dbReference>
<dbReference type="OrthoDB" id="1247465at2"/>
<evidence type="ECO:0000259" key="2">
    <source>
        <dbReference type="SMART" id="SM00867"/>
    </source>
</evidence>
<sequence>MTHTALTRSTLAAALALGLAGPAQAIEYGTLDTTASKVGFRYTQMGVTLDGQFKQFSAQLRFDPARPEAASTTFEVPLAGIDTGSPEGDDEVKAKTWFDTANHPVARFVSSAVKPLGGNRFEVTGELSIKGKTRPVSFPVTYTPGAPTATFEGALPLRRGDFAIGEGDWASFDIVANNVVVVFHLIAKPLAQ</sequence>
<feature type="chain" id="PRO_5022021062" evidence="1">
    <location>
        <begin position="26"/>
        <end position="192"/>
    </location>
</feature>
<dbReference type="Gene3D" id="2.40.128.110">
    <property type="entry name" value="Lipid/polyisoprenoid-binding, YceI-like"/>
    <property type="match status" value="1"/>
</dbReference>
<dbReference type="InterPro" id="IPR036761">
    <property type="entry name" value="TTHA0802/YceI-like_sf"/>
</dbReference>
<keyword evidence="4" id="KW-1185">Reference proteome</keyword>
<protein>
    <submittedName>
        <fullName evidence="3">YceI family protein</fullName>
    </submittedName>
</protein>
<dbReference type="PANTHER" id="PTHR34406:SF1">
    <property type="entry name" value="PROTEIN YCEI"/>
    <property type="match status" value="1"/>
</dbReference>
<reference evidence="3 4" key="1">
    <citation type="submission" date="2019-07" db="EMBL/GenBank/DDBJ databases">
        <title>The pathways for chlorine oxyanion respiration interact through the shared metabolite chlorate.</title>
        <authorList>
            <person name="Barnum T.P."/>
            <person name="Cheng Y."/>
            <person name="Hill K.A."/>
            <person name="Lucas L.N."/>
            <person name="Carlson H.K."/>
            <person name="Coates J.D."/>
        </authorList>
    </citation>
    <scope>NUCLEOTIDE SEQUENCE [LARGE SCALE GENOMIC DNA]</scope>
    <source>
        <strain evidence="3 4">SFB-3</strain>
    </source>
</reference>
<dbReference type="Proteomes" id="UP000319502">
    <property type="component" value="Unassembled WGS sequence"/>
</dbReference>
<dbReference type="Pfam" id="PF04264">
    <property type="entry name" value="YceI"/>
    <property type="match status" value="1"/>
</dbReference>
<evidence type="ECO:0000313" key="3">
    <source>
        <dbReference type="EMBL" id="TVO58865.1"/>
    </source>
</evidence>
<evidence type="ECO:0000256" key="1">
    <source>
        <dbReference type="SAM" id="SignalP"/>
    </source>
</evidence>
<dbReference type="EMBL" id="VMNK01000003">
    <property type="protein sequence ID" value="TVO58865.1"/>
    <property type="molecule type" value="Genomic_DNA"/>
</dbReference>
<name>A0A557R130_9RHOO</name>
<feature type="domain" description="Lipid/polyisoprenoid-binding YceI-like" evidence="2">
    <location>
        <begin position="28"/>
        <end position="188"/>
    </location>
</feature>
<comment type="caution">
    <text evidence="3">The sequence shown here is derived from an EMBL/GenBank/DDBJ whole genome shotgun (WGS) entry which is preliminary data.</text>
</comment>
<accession>A0A557R130</accession>
<dbReference type="RefSeq" id="WP_144308384.1">
    <property type="nucleotide sequence ID" value="NZ_VMNK01000003.1"/>
</dbReference>
<evidence type="ECO:0000313" key="4">
    <source>
        <dbReference type="Proteomes" id="UP000319502"/>
    </source>
</evidence>
<feature type="signal peptide" evidence="1">
    <location>
        <begin position="1"/>
        <end position="25"/>
    </location>
</feature>
<dbReference type="PANTHER" id="PTHR34406">
    <property type="entry name" value="PROTEIN YCEI"/>
    <property type="match status" value="1"/>
</dbReference>
<dbReference type="AlphaFoldDB" id="A0A557R130"/>